<dbReference type="PANTHER" id="PTHR33571:SF14">
    <property type="entry name" value="PROTEIN ADENYLYLTRANSFERASE MJ0435-RELATED"/>
    <property type="match status" value="1"/>
</dbReference>
<comment type="catalytic activity">
    <reaction evidence="12">
        <text>L-tyrosyl-[protein] + ATP = O-(5'-adenylyl)-L-tyrosyl-[protein] + diphosphate</text>
        <dbReference type="Rhea" id="RHEA:54288"/>
        <dbReference type="Rhea" id="RHEA-COMP:10136"/>
        <dbReference type="Rhea" id="RHEA-COMP:13846"/>
        <dbReference type="ChEBI" id="CHEBI:30616"/>
        <dbReference type="ChEBI" id="CHEBI:33019"/>
        <dbReference type="ChEBI" id="CHEBI:46858"/>
        <dbReference type="ChEBI" id="CHEBI:83624"/>
        <dbReference type="EC" id="2.7.7.108"/>
    </reaction>
</comment>
<keyword evidence="5" id="KW-0479">Metal-binding</keyword>
<dbReference type="Proteomes" id="UP000278252">
    <property type="component" value="Unassembled WGS sequence"/>
</dbReference>
<evidence type="ECO:0000313" key="19">
    <source>
        <dbReference type="Proteomes" id="UP000278252"/>
    </source>
</evidence>
<dbReference type="EMBL" id="RJJH01000001">
    <property type="protein sequence ID" value="RNI13629.1"/>
    <property type="molecule type" value="Genomic_DNA"/>
</dbReference>
<evidence type="ECO:0000256" key="1">
    <source>
        <dbReference type="ARBA" id="ARBA00001946"/>
    </source>
</evidence>
<dbReference type="GO" id="GO:0070733">
    <property type="term" value="F:AMPylase activity"/>
    <property type="evidence" value="ECO:0007669"/>
    <property type="project" value="UniProtKB-EC"/>
</dbReference>
<accession>A0A1L9C4P8</accession>
<evidence type="ECO:0000256" key="11">
    <source>
        <dbReference type="ARBA" id="ARBA00047518"/>
    </source>
</evidence>
<dbReference type="RefSeq" id="WP_072358384.1">
    <property type="nucleotide sequence ID" value="NZ_FXBN01000001.1"/>
</dbReference>
<dbReference type="STRING" id="523843.SAMN06264941_1035"/>
<comment type="similarity">
    <text evidence="10">Belongs to the MntA antitoxin family.</text>
</comment>
<keyword evidence="4" id="KW-0548">Nucleotidyltransferase</keyword>
<feature type="domain" description="Polymerase nucleotidyl transferase" evidence="13">
    <location>
        <begin position="31"/>
        <end position="109"/>
    </location>
</feature>
<reference evidence="18" key="3">
    <citation type="submission" date="2017-04" db="EMBL/GenBank/DDBJ databases">
        <authorList>
            <person name="Varghese N."/>
            <person name="Submissions S."/>
        </authorList>
    </citation>
    <scope>NUCLEOTIDE SEQUENCE [LARGE SCALE GENOMIC DNA]</scope>
    <source>
        <strain evidence="18">FDF-1</strain>
    </source>
</reference>
<dbReference type="InterPro" id="IPR052038">
    <property type="entry name" value="Type-VII_TA_antitoxin"/>
</dbReference>
<evidence type="ECO:0000313" key="16">
    <source>
        <dbReference type="EMBL" id="SMH35669.1"/>
    </source>
</evidence>
<dbReference type="OrthoDB" id="121716at2157"/>
<evidence type="ECO:0000256" key="2">
    <source>
        <dbReference type="ARBA" id="ARBA00022649"/>
    </source>
</evidence>
<evidence type="ECO:0000256" key="9">
    <source>
        <dbReference type="ARBA" id="ARBA00034531"/>
    </source>
</evidence>
<keyword evidence="3 16" id="KW-0808">Transferase</keyword>
<evidence type="ECO:0000256" key="3">
    <source>
        <dbReference type="ARBA" id="ARBA00022679"/>
    </source>
</evidence>
<evidence type="ECO:0000256" key="7">
    <source>
        <dbReference type="ARBA" id="ARBA00022840"/>
    </source>
</evidence>
<keyword evidence="6" id="KW-0547">Nucleotide-binding</keyword>
<name>A0A1L9C4P8_9EURY</name>
<evidence type="ECO:0000259" key="13">
    <source>
        <dbReference type="Pfam" id="PF01909"/>
    </source>
</evidence>
<reference evidence="15 19" key="4">
    <citation type="submission" date="2018-10" db="EMBL/GenBank/DDBJ databases">
        <title>Cultivation of a novel Methanohalophilus strain from Kebrit Deep of the Red Sea and a genomic comparison of members of the genus Methanohalophilus.</title>
        <authorList>
            <person name="Guan Y."/>
            <person name="Ngugi D.K."/>
            <person name="Stingl U."/>
        </authorList>
    </citation>
    <scope>NUCLEOTIDE SEQUENCE [LARGE SCALE GENOMIC DNA]</scope>
    <source>
        <strain evidence="15 19">DSM 7471</strain>
    </source>
</reference>
<dbReference type="EMBL" id="JWTK01000002">
    <property type="protein sequence ID" value="OJH49509.1"/>
    <property type="molecule type" value="Genomic_DNA"/>
</dbReference>
<evidence type="ECO:0000256" key="8">
    <source>
        <dbReference type="ARBA" id="ARBA00022842"/>
    </source>
</evidence>
<dbReference type="Proteomes" id="UP000185713">
    <property type="component" value="Unassembled WGS sequence"/>
</dbReference>
<dbReference type="EMBL" id="FXBN01000001">
    <property type="protein sequence ID" value="SMH35669.1"/>
    <property type="molecule type" value="Genomic_DNA"/>
</dbReference>
<evidence type="ECO:0000256" key="12">
    <source>
        <dbReference type="ARBA" id="ARBA00048696"/>
    </source>
</evidence>
<dbReference type="GO" id="GO:0005524">
    <property type="term" value="F:ATP binding"/>
    <property type="evidence" value="ECO:0007669"/>
    <property type="project" value="UniProtKB-KW"/>
</dbReference>
<reference evidence="14 17" key="1">
    <citation type="submission" date="2014-12" db="EMBL/GenBank/DDBJ databases">
        <title>The genome sequence of Methanohalophilus portucalensis strain FDF1.</title>
        <authorList>
            <person name="Lai M.-C."/>
            <person name="Lai S.-J."/>
        </authorList>
    </citation>
    <scope>NUCLEOTIDE SEQUENCE [LARGE SCALE GENOMIC DNA]</scope>
    <source>
        <strain evidence="14 17">FDF-1</strain>
    </source>
</reference>
<dbReference type="PANTHER" id="PTHR33571">
    <property type="entry name" value="SSL8005 PROTEIN"/>
    <property type="match status" value="1"/>
</dbReference>
<reference evidence="16" key="2">
    <citation type="submission" date="2017-04" db="EMBL/GenBank/DDBJ databases">
        <authorList>
            <person name="Afonso C.L."/>
            <person name="Miller P.J."/>
            <person name="Scott M.A."/>
            <person name="Spackman E."/>
            <person name="Goraichik I."/>
            <person name="Dimitrov K.M."/>
            <person name="Suarez D.L."/>
            <person name="Swayne D.E."/>
        </authorList>
    </citation>
    <scope>NUCLEOTIDE SEQUENCE [LARGE SCALE GENOMIC DNA]</scope>
    <source>
        <strain evidence="16">FDF-1</strain>
    </source>
</reference>
<evidence type="ECO:0000256" key="5">
    <source>
        <dbReference type="ARBA" id="ARBA00022723"/>
    </source>
</evidence>
<sequence length="116" mass="13442">MEVKENSHRINDPFELVQVLNLEKSVGEQLITFCQRNDIAFLGLFGSFSRGEQTRDSDIDLLVRFSEMKSLFDHIRMENELEDLLGTKVDMVTENSLSAYIAPHVQEDLQKLYCEE</sequence>
<protein>
    <recommendedName>
        <fullName evidence="9">protein adenylyltransferase</fullName>
        <ecNumber evidence="9">2.7.7.108</ecNumber>
    </recommendedName>
</protein>
<comment type="catalytic activity">
    <reaction evidence="11">
        <text>O-(5'-adenylyl)-L-tyrosyl-[protein] + ATP = O-[5'-(adenylyl-(5'-&gt;3')-adenylyl)]-L-tyrosyl-[protein] + diphosphate</text>
        <dbReference type="Rhea" id="RHEA:66528"/>
        <dbReference type="Rhea" id="RHEA-COMP:13846"/>
        <dbReference type="Rhea" id="RHEA-COMP:17046"/>
        <dbReference type="ChEBI" id="CHEBI:30616"/>
        <dbReference type="ChEBI" id="CHEBI:33019"/>
        <dbReference type="ChEBI" id="CHEBI:83624"/>
        <dbReference type="ChEBI" id="CHEBI:167160"/>
    </reaction>
</comment>
<keyword evidence="2" id="KW-1277">Toxin-antitoxin system</keyword>
<dbReference type="Gene3D" id="3.30.460.10">
    <property type="entry name" value="Beta Polymerase, domain 2"/>
    <property type="match status" value="1"/>
</dbReference>
<dbReference type="GO" id="GO:0046872">
    <property type="term" value="F:metal ion binding"/>
    <property type="evidence" value="ECO:0007669"/>
    <property type="project" value="UniProtKB-KW"/>
</dbReference>
<gene>
    <name evidence="15" type="ORF">EFE41_03385</name>
    <name evidence="14" type="ORF">MPF_0297</name>
    <name evidence="16" type="ORF">SAMN06264941_1035</name>
</gene>
<dbReference type="AlphaFoldDB" id="A0A1L9C4P8"/>
<dbReference type="EC" id="2.7.7.108" evidence="9"/>
<dbReference type="SUPFAM" id="SSF81301">
    <property type="entry name" value="Nucleotidyltransferase"/>
    <property type="match status" value="1"/>
</dbReference>
<evidence type="ECO:0000313" key="17">
    <source>
        <dbReference type="Proteomes" id="UP000185713"/>
    </source>
</evidence>
<dbReference type="Proteomes" id="UP000193969">
    <property type="component" value="Unassembled WGS sequence"/>
</dbReference>
<dbReference type="CDD" id="cd05403">
    <property type="entry name" value="NT_KNTase_like"/>
    <property type="match status" value="1"/>
</dbReference>
<keyword evidence="18" id="KW-1185">Reference proteome</keyword>
<evidence type="ECO:0000256" key="4">
    <source>
        <dbReference type="ARBA" id="ARBA00022695"/>
    </source>
</evidence>
<evidence type="ECO:0000256" key="6">
    <source>
        <dbReference type="ARBA" id="ARBA00022741"/>
    </source>
</evidence>
<evidence type="ECO:0000313" key="14">
    <source>
        <dbReference type="EMBL" id="OJH49509.1"/>
    </source>
</evidence>
<dbReference type="InterPro" id="IPR002934">
    <property type="entry name" value="Polymerase_NTP_transf_dom"/>
</dbReference>
<organism evidence="14 17">
    <name type="scientific">Methanohalophilus portucalensis FDF-1</name>
    <dbReference type="NCBI Taxonomy" id="523843"/>
    <lineage>
        <taxon>Archaea</taxon>
        <taxon>Methanobacteriati</taxon>
        <taxon>Methanobacteriota</taxon>
        <taxon>Stenosarchaea group</taxon>
        <taxon>Methanomicrobia</taxon>
        <taxon>Methanosarcinales</taxon>
        <taxon>Methanosarcinaceae</taxon>
        <taxon>Methanohalophilus</taxon>
    </lineage>
</organism>
<evidence type="ECO:0000256" key="10">
    <source>
        <dbReference type="ARBA" id="ARBA00038276"/>
    </source>
</evidence>
<keyword evidence="7" id="KW-0067">ATP-binding</keyword>
<evidence type="ECO:0000313" key="15">
    <source>
        <dbReference type="EMBL" id="RNI13629.1"/>
    </source>
</evidence>
<proteinExistence type="inferred from homology"/>
<comment type="cofactor">
    <cofactor evidence="1">
        <name>Mg(2+)</name>
        <dbReference type="ChEBI" id="CHEBI:18420"/>
    </cofactor>
</comment>
<evidence type="ECO:0000313" key="18">
    <source>
        <dbReference type="Proteomes" id="UP000193969"/>
    </source>
</evidence>
<dbReference type="InterPro" id="IPR043519">
    <property type="entry name" value="NT_sf"/>
</dbReference>
<dbReference type="Pfam" id="PF01909">
    <property type="entry name" value="NTP_transf_2"/>
    <property type="match status" value="1"/>
</dbReference>
<keyword evidence="8" id="KW-0460">Magnesium</keyword>